<dbReference type="AlphaFoldDB" id="V4N9S2"/>
<evidence type="ECO:0000313" key="2">
    <source>
        <dbReference type="EMBL" id="ESQ78652.1"/>
    </source>
</evidence>
<accession>V4N9S2</accession>
<keyword evidence="3" id="KW-1185">Reference proteome</keyword>
<name>V4N9S2_9CAUL</name>
<feature type="compositionally biased region" description="Polar residues" evidence="1">
    <location>
        <begin position="254"/>
        <end position="264"/>
    </location>
</feature>
<sequence length="303" mass="32043">MSGNTENLPAISASDVDYGVTDPDIAAMYAPAVSELANRTAARNLIAVTFFTDESGTLSAETLGDSAFTDLVLSDACGTVSSAWMAALLNQLSRSGGKLTPEERANRLSAGIAFLQGIAPKNEVEAALAAQMFAVNDLVQTVSQRAAMSESAEGAKVWFDQVNKLGRTFAAQVEALAKIRGGGKQIVQVTHTHNHIDARNSQNVIAKTVSGDARGAISGNHSQPHTAASDVPGDPFMGGETLWSQDPSFGVSLSGASDQGQSPLPNAWRQKSWRTPRPSERPVRAWAVHQGSRRRASRDKEAS</sequence>
<evidence type="ECO:0000256" key="1">
    <source>
        <dbReference type="SAM" id="MobiDB-lite"/>
    </source>
</evidence>
<proteinExistence type="predicted"/>
<gene>
    <name evidence="2" type="ORF">ABENE_23030</name>
</gene>
<dbReference type="Proteomes" id="UP000017837">
    <property type="component" value="Unassembled WGS sequence"/>
</dbReference>
<dbReference type="EMBL" id="AWGB01000116">
    <property type="protein sequence ID" value="ESQ78652.1"/>
    <property type="molecule type" value="Genomic_DNA"/>
</dbReference>
<feature type="region of interest" description="Disordered" evidence="1">
    <location>
        <begin position="214"/>
        <end position="303"/>
    </location>
</feature>
<dbReference type="PATRIC" id="fig|1121022.4.peg.4712"/>
<evidence type="ECO:0000313" key="3">
    <source>
        <dbReference type="Proteomes" id="UP000017837"/>
    </source>
</evidence>
<protein>
    <submittedName>
        <fullName evidence="2">Uncharacterized protein</fullName>
    </submittedName>
</protein>
<comment type="caution">
    <text evidence="2">The sequence shown here is derived from an EMBL/GenBank/DDBJ whole genome shotgun (WGS) entry which is preliminary data.</text>
</comment>
<reference evidence="2 3" key="1">
    <citation type="journal article" date="2014" name="Nature">
        <title>Sequential evolution of bacterial morphology by co-option of a developmental regulator.</title>
        <authorList>
            <person name="Jiang C."/>
            <person name="Brown P.J."/>
            <person name="Ducret A."/>
            <person name="Brun Y.V."/>
        </authorList>
    </citation>
    <scope>NUCLEOTIDE SEQUENCE [LARGE SCALE GENOMIC DNA]</scope>
    <source>
        <strain evidence="2 3">DSM 16100</strain>
    </source>
</reference>
<organism evidence="2 3">
    <name type="scientific">Asticcacaulis benevestitus DSM 16100 = ATCC BAA-896</name>
    <dbReference type="NCBI Taxonomy" id="1121022"/>
    <lineage>
        <taxon>Bacteria</taxon>
        <taxon>Pseudomonadati</taxon>
        <taxon>Pseudomonadota</taxon>
        <taxon>Alphaproteobacteria</taxon>
        <taxon>Caulobacterales</taxon>
        <taxon>Caulobacteraceae</taxon>
        <taxon>Asticcacaulis</taxon>
    </lineage>
</organism>